<dbReference type="InterPro" id="IPR000524">
    <property type="entry name" value="Tscrpt_reg_HTH_GntR"/>
</dbReference>
<dbReference type="EMBL" id="BOOH01000014">
    <property type="protein sequence ID" value="GIH75125.1"/>
    <property type="molecule type" value="Genomic_DNA"/>
</dbReference>
<evidence type="ECO:0000256" key="3">
    <source>
        <dbReference type="ARBA" id="ARBA00023163"/>
    </source>
</evidence>
<evidence type="ECO:0000313" key="6">
    <source>
        <dbReference type="Proteomes" id="UP000616724"/>
    </source>
</evidence>
<protein>
    <recommendedName>
        <fullName evidence="4">HTH gntR-type domain-containing protein</fullName>
    </recommendedName>
</protein>
<dbReference type="InterPro" id="IPR050679">
    <property type="entry name" value="Bact_HTH_transcr_reg"/>
</dbReference>
<dbReference type="CDD" id="cd07377">
    <property type="entry name" value="WHTH_GntR"/>
    <property type="match status" value="1"/>
</dbReference>
<dbReference type="PANTHER" id="PTHR44846:SF17">
    <property type="entry name" value="GNTR-FAMILY TRANSCRIPTIONAL REGULATOR"/>
    <property type="match status" value="1"/>
</dbReference>
<dbReference type="PANTHER" id="PTHR44846">
    <property type="entry name" value="MANNOSYL-D-GLYCERATE TRANSPORT/METABOLISM SYSTEM REPRESSOR MNGR-RELATED"/>
    <property type="match status" value="1"/>
</dbReference>
<dbReference type="GO" id="GO:0003700">
    <property type="term" value="F:DNA-binding transcription factor activity"/>
    <property type="evidence" value="ECO:0007669"/>
    <property type="project" value="InterPro"/>
</dbReference>
<dbReference type="PROSITE" id="PS50949">
    <property type="entry name" value="HTH_GNTR"/>
    <property type="match status" value="1"/>
</dbReference>
<evidence type="ECO:0000256" key="1">
    <source>
        <dbReference type="ARBA" id="ARBA00023015"/>
    </source>
</evidence>
<keyword evidence="3" id="KW-0804">Transcription</keyword>
<dbReference type="Gene3D" id="1.10.10.10">
    <property type="entry name" value="Winged helix-like DNA-binding domain superfamily/Winged helix DNA-binding domain"/>
    <property type="match status" value="1"/>
</dbReference>
<dbReference type="GO" id="GO:0045892">
    <property type="term" value="P:negative regulation of DNA-templated transcription"/>
    <property type="evidence" value="ECO:0007669"/>
    <property type="project" value="TreeGrafter"/>
</dbReference>
<proteinExistence type="predicted"/>
<dbReference type="InterPro" id="IPR036388">
    <property type="entry name" value="WH-like_DNA-bd_sf"/>
</dbReference>
<evidence type="ECO:0000259" key="4">
    <source>
        <dbReference type="PROSITE" id="PS50949"/>
    </source>
</evidence>
<gene>
    <name evidence="5" type="ORF">Plo01_15540</name>
</gene>
<reference evidence="5 6" key="1">
    <citation type="submission" date="2021-01" db="EMBL/GenBank/DDBJ databases">
        <title>Whole genome shotgun sequence of Planobispora longispora NBRC 13918.</title>
        <authorList>
            <person name="Komaki H."/>
            <person name="Tamura T."/>
        </authorList>
    </citation>
    <scope>NUCLEOTIDE SEQUENCE [LARGE SCALE GENOMIC DNA]</scope>
    <source>
        <strain evidence="5 6">NBRC 13918</strain>
    </source>
</reference>
<accession>A0A8J3W462</accession>
<comment type="caution">
    <text evidence="5">The sequence shown here is derived from an EMBL/GenBank/DDBJ whole genome shotgun (WGS) entry which is preliminary data.</text>
</comment>
<feature type="domain" description="HTH gntR-type" evidence="4">
    <location>
        <begin position="31"/>
        <end position="98"/>
    </location>
</feature>
<evidence type="ECO:0000313" key="5">
    <source>
        <dbReference type="EMBL" id="GIH75125.1"/>
    </source>
</evidence>
<dbReference type="PRINTS" id="PR00035">
    <property type="entry name" value="HTHGNTR"/>
</dbReference>
<keyword evidence="2" id="KW-0238">DNA-binding</keyword>
<keyword evidence="1" id="KW-0805">Transcription regulation</keyword>
<dbReference type="AlphaFoldDB" id="A0A8J3W462"/>
<dbReference type="Proteomes" id="UP000616724">
    <property type="component" value="Unassembled WGS sequence"/>
</dbReference>
<sequence length="163" mass="17720">MHAQSRVRTVLHSLIDMANDRRAAIDPSADRPVYKQLADLIRADIEAGKLTPGQRLPAEGDYVEEFGISRDSVRRAMAVLRGEGLIVTELRGSRVRDAAEADVIQVTPGTQVTARMPTEPERKRLGVAEGVPILVITEPDGQTRLLPADQTIIETSGTSDQNG</sequence>
<name>A0A8J3W462_9ACTN</name>
<dbReference type="SMART" id="SM00345">
    <property type="entry name" value="HTH_GNTR"/>
    <property type="match status" value="1"/>
</dbReference>
<evidence type="ECO:0000256" key="2">
    <source>
        <dbReference type="ARBA" id="ARBA00023125"/>
    </source>
</evidence>
<organism evidence="5 6">
    <name type="scientific">Planobispora longispora</name>
    <dbReference type="NCBI Taxonomy" id="28887"/>
    <lineage>
        <taxon>Bacteria</taxon>
        <taxon>Bacillati</taxon>
        <taxon>Actinomycetota</taxon>
        <taxon>Actinomycetes</taxon>
        <taxon>Streptosporangiales</taxon>
        <taxon>Streptosporangiaceae</taxon>
        <taxon>Planobispora</taxon>
    </lineage>
</organism>
<dbReference type="Pfam" id="PF00392">
    <property type="entry name" value="GntR"/>
    <property type="match status" value="1"/>
</dbReference>
<dbReference type="GO" id="GO:0003677">
    <property type="term" value="F:DNA binding"/>
    <property type="evidence" value="ECO:0007669"/>
    <property type="project" value="UniProtKB-KW"/>
</dbReference>
<dbReference type="SUPFAM" id="SSF46785">
    <property type="entry name" value="Winged helix' DNA-binding domain"/>
    <property type="match status" value="1"/>
</dbReference>
<keyword evidence="6" id="KW-1185">Reference proteome</keyword>
<dbReference type="InterPro" id="IPR036390">
    <property type="entry name" value="WH_DNA-bd_sf"/>
</dbReference>